<dbReference type="InterPro" id="IPR034294">
    <property type="entry name" value="Aquaporin_transptr"/>
</dbReference>
<evidence type="ECO:0000256" key="9">
    <source>
        <dbReference type="RuleBase" id="RU000477"/>
    </source>
</evidence>
<dbReference type="GO" id="GO:0016020">
    <property type="term" value="C:membrane"/>
    <property type="evidence" value="ECO:0007669"/>
    <property type="project" value="InterPro"/>
</dbReference>
<dbReference type="PRINTS" id="PR00783">
    <property type="entry name" value="MINTRINSICP"/>
</dbReference>
<evidence type="ECO:0000256" key="4">
    <source>
        <dbReference type="ARBA" id="ARBA00022737"/>
    </source>
</evidence>
<dbReference type="PANTHER" id="PTHR45665:SF13">
    <property type="entry name" value="AQUAPORIN TIP4-1-RELATED"/>
    <property type="match status" value="1"/>
</dbReference>
<keyword evidence="3 9" id="KW-0812">Transmembrane</keyword>
<name>D2KZ42_HORVV</name>
<evidence type="ECO:0000256" key="3">
    <source>
        <dbReference type="ARBA" id="ARBA00022692"/>
    </source>
</evidence>
<feature type="transmembrane region" description="Helical" evidence="10">
    <location>
        <begin position="182"/>
        <end position="202"/>
    </location>
</feature>
<comment type="function">
    <text evidence="8">Aquaporins facilitate the transport of water and small neutral solutes across cell membranes. May be involved in transport from the vacuolar compartment to the cytoplasm.</text>
</comment>
<keyword evidence="4" id="KW-0677">Repeat</keyword>
<dbReference type="SMR" id="D2KZ42"/>
<dbReference type="InterPro" id="IPR023271">
    <property type="entry name" value="Aquaporin-like"/>
</dbReference>
<reference evidence="11" key="1">
    <citation type="submission" date="2010-01" db="EMBL/GenBank/DDBJ databases">
        <title>Barley Aquaporin (Tonoplast intrinsic protein, HvTIP4;1).</title>
        <authorList>
            <person name="Ligaba A."/>
            <person name="Sugimoto G."/>
            <person name="Horie T."/>
            <person name="Shibaaka M."/>
            <person name="Katsuhara M."/>
        </authorList>
    </citation>
    <scope>NUCLEOTIDE SEQUENCE</scope>
    <source>
        <tissue evidence="11">Root</tissue>
    </source>
</reference>
<dbReference type="Pfam" id="PF00230">
    <property type="entry name" value="MIP"/>
    <property type="match status" value="1"/>
</dbReference>
<feature type="transmembrane region" description="Helical" evidence="10">
    <location>
        <begin position="151"/>
        <end position="170"/>
    </location>
</feature>
<dbReference type="PROSITE" id="PS00221">
    <property type="entry name" value="MIP"/>
    <property type="match status" value="1"/>
</dbReference>
<dbReference type="PANTHER" id="PTHR45665">
    <property type="entry name" value="AQUAPORIN-8"/>
    <property type="match status" value="1"/>
</dbReference>
<evidence type="ECO:0000256" key="10">
    <source>
        <dbReference type="SAM" id="Phobius"/>
    </source>
</evidence>
<evidence type="ECO:0000313" key="11">
    <source>
        <dbReference type="EMBL" id="BAI66438.1"/>
    </source>
</evidence>
<feature type="transmembrane region" description="Helical" evidence="10">
    <location>
        <begin position="107"/>
        <end position="131"/>
    </location>
</feature>
<dbReference type="GO" id="GO:0015267">
    <property type="term" value="F:channel activity"/>
    <property type="evidence" value="ECO:0007669"/>
    <property type="project" value="InterPro"/>
</dbReference>
<dbReference type="InterPro" id="IPR022357">
    <property type="entry name" value="MIP_CS"/>
</dbReference>
<evidence type="ECO:0000256" key="7">
    <source>
        <dbReference type="ARBA" id="ARBA00038477"/>
    </source>
</evidence>
<evidence type="ECO:0000256" key="2">
    <source>
        <dbReference type="ARBA" id="ARBA00022448"/>
    </source>
</evidence>
<keyword evidence="6 10" id="KW-0472">Membrane</keyword>
<dbReference type="SUPFAM" id="SSF81338">
    <property type="entry name" value="Aquaporin-like"/>
    <property type="match status" value="1"/>
</dbReference>
<evidence type="ECO:0000256" key="6">
    <source>
        <dbReference type="ARBA" id="ARBA00023136"/>
    </source>
</evidence>
<feature type="transmembrane region" description="Helical" evidence="10">
    <location>
        <begin position="55"/>
        <end position="79"/>
    </location>
</feature>
<proteinExistence type="evidence at transcript level"/>
<comment type="similarity">
    <text evidence="7">Belongs to the MIP/aquaporin (TC 1.A.8) family. TIP (TC 1.A.8.10) subfamily.</text>
</comment>
<dbReference type="GO" id="GO:0012505">
    <property type="term" value="C:endomembrane system"/>
    <property type="evidence" value="ECO:0007669"/>
    <property type="project" value="UniProtKB-SubCell"/>
</dbReference>
<protein>
    <submittedName>
        <fullName evidence="11">Tonoplast intrinsic protein</fullName>
    </submittedName>
</protein>
<feature type="transmembrane region" description="Helical" evidence="10">
    <location>
        <begin position="30"/>
        <end position="49"/>
    </location>
</feature>
<dbReference type="InterPro" id="IPR000425">
    <property type="entry name" value="MIP"/>
</dbReference>
<dbReference type="AlphaFoldDB" id="D2KZ42"/>
<dbReference type="FunFam" id="1.20.1080.10:FF:000002">
    <property type="entry name" value="Probable aquaporin TIP1-1"/>
    <property type="match status" value="1"/>
</dbReference>
<evidence type="ECO:0000256" key="1">
    <source>
        <dbReference type="ARBA" id="ARBA00004127"/>
    </source>
</evidence>
<organism evidence="11">
    <name type="scientific">Hordeum vulgare subsp. vulgare</name>
    <name type="common">Domesticated barley</name>
    <dbReference type="NCBI Taxonomy" id="112509"/>
    <lineage>
        <taxon>Eukaryota</taxon>
        <taxon>Viridiplantae</taxon>
        <taxon>Streptophyta</taxon>
        <taxon>Embryophyta</taxon>
        <taxon>Tracheophyta</taxon>
        <taxon>Spermatophyta</taxon>
        <taxon>Magnoliopsida</taxon>
        <taxon>Liliopsida</taxon>
        <taxon>Poales</taxon>
        <taxon>Poaceae</taxon>
        <taxon>BOP clade</taxon>
        <taxon>Pooideae</taxon>
        <taxon>Triticodae</taxon>
        <taxon>Triticeae</taxon>
        <taxon>Hordeinae</taxon>
        <taxon>Hordeum</taxon>
    </lineage>
</organism>
<feature type="transmembrane region" description="Helical" evidence="10">
    <location>
        <begin position="222"/>
        <end position="242"/>
    </location>
</feature>
<keyword evidence="2 9" id="KW-0813">Transport</keyword>
<gene>
    <name evidence="11" type="primary">HvTIP4;1</name>
</gene>
<dbReference type="EMBL" id="AB540225">
    <property type="protein sequence ID" value="BAI66438.1"/>
    <property type="molecule type" value="mRNA"/>
</dbReference>
<sequence length="257" mass="26467">MAATKHADSFDEREVAVVDAGCVRAVLGELVLTFLFVFTGVAAAMAAGVPELPGAAMPMATLAGVALAQALAAGVLVTAGFHVSGGHLNPAVTVALLARGHITAFRAVLYVVAQLLASSLACILLRCLTGGQPTPVPVHTLGAGIGPMQGLVMEIILTFSLLFVVYATILDPRTTVPGYGPMLTGLIVGANTIAGGNFSGASMNPARSFGPALATGVWTNHWIYWVGPLVGGPLAGFVYEMVFMVKKTHEPLLGWDF</sequence>
<comment type="subcellular location">
    <subcellularLocation>
        <location evidence="1">Endomembrane system</location>
        <topology evidence="1">Multi-pass membrane protein</topology>
    </subcellularLocation>
</comment>
<keyword evidence="5 10" id="KW-1133">Transmembrane helix</keyword>
<accession>D2KZ42</accession>
<evidence type="ECO:0000256" key="8">
    <source>
        <dbReference type="ARBA" id="ARBA00060180"/>
    </source>
</evidence>
<dbReference type="Gene3D" id="1.20.1080.10">
    <property type="entry name" value="Glycerol uptake facilitator protein"/>
    <property type="match status" value="1"/>
</dbReference>
<evidence type="ECO:0000256" key="5">
    <source>
        <dbReference type="ARBA" id="ARBA00022989"/>
    </source>
</evidence>